<evidence type="ECO:0000313" key="3">
    <source>
        <dbReference type="Proteomes" id="UP000012338"/>
    </source>
</evidence>
<evidence type="ECO:0000313" key="2">
    <source>
        <dbReference type="EMBL" id="ENH99327.1"/>
    </source>
</evidence>
<accession>N4WSX2</accession>
<dbReference type="Proteomes" id="UP000012338">
    <property type="component" value="Unassembled WGS sequence"/>
</dbReference>
<sequence>MKSSIIAITLGVFVASGNAAHCWTAGSLQLGCSGNQNFANWCSPSADDPSMAKGPPNNNCRFMNYIPEIGKLYCCTGEIN</sequence>
<feature type="chain" id="PRO_5004123149" description="Secreted protein" evidence="1">
    <location>
        <begin position="20"/>
        <end position="80"/>
    </location>
</feature>
<evidence type="ECO:0000256" key="1">
    <source>
        <dbReference type="SAM" id="SignalP"/>
    </source>
</evidence>
<gene>
    <name evidence="2" type="ORF">COCC4DRAFT_54551</name>
</gene>
<reference evidence="3" key="2">
    <citation type="journal article" date="2013" name="PLoS Genet.">
        <title>Comparative genome structure, secondary metabolite, and effector coding capacity across Cochliobolus pathogens.</title>
        <authorList>
            <person name="Condon B.J."/>
            <person name="Leng Y."/>
            <person name="Wu D."/>
            <person name="Bushley K.E."/>
            <person name="Ohm R.A."/>
            <person name="Otillar R."/>
            <person name="Martin J."/>
            <person name="Schackwitz W."/>
            <person name="Grimwood J."/>
            <person name="MohdZainudin N."/>
            <person name="Xue C."/>
            <person name="Wang R."/>
            <person name="Manning V.A."/>
            <person name="Dhillon B."/>
            <person name="Tu Z.J."/>
            <person name="Steffenson B.J."/>
            <person name="Salamov A."/>
            <person name="Sun H."/>
            <person name="Lowry S."/>
            <person name="LaButti K."/>
            <person name="Han J."/>
            <person name="Copeland A."/>
            <person name="Lindquist E."/>
            <person name="Barry K."/>
            <person name="Schmutz J."/>
            <person name="Baker S.E."/>
            <person name="Ciuffetti L.M."/>
            <person name="Grigoriev I.V."/>
            <person name="Zhong S."/>
            <person name="Turgeon B.G."/>
        </authorList>
    </citation>
    <scope>NUCLEOTIDE SEQUENCE [LARGE SCALE GENOMIC DNA]</scope>
    <source>
        <strain evidence="3">C4 / ATCC 48331 / race T</strain>
    </source>
</reference>
<keyword evidence="3" id="KW-1185">Reference proteome</keyword>
<dbReference type="AlphaFoldDB" id="N4WSX2"/>
<dbReference type="EMBL" id="KB733488">
    <property type="protein sequence ID" value="ENH99327.1"/>
    <property type="molecule type" value="Genomic_DNA"/>
</dbReference>
<evidence type="ECO:0008006" key="4">
    <source>
        <dbReference type="Google" id="ProtNLM"/>
    </source>
</evidence>
<keyword evidence="1" id="KW-0732">Signal</keyword>
<name>N4WSX2_COCH4</name>
<proteinExistence type="predicted"/>
<dbReference type="OrthoDB" id="10367164at2759"/>
<feature type="signal peptide" evidence="1">
    <location>
        <begin position="1"/>
        <end position="19"/>
    </location>
</feature>
<organism evidence="2 3">
    <name type="scientific">Cochliobolus heterostrophus (strain C4 / ATCC 48331 / race T)</name>
    <name type="common">Southern corn leaf blight fungus</name>
    <name type="synonym">Bipolaris maydis</name>
    <dbReference type="NCBI Taxonomy" id="665024"/>
    <lineage>
        <taxon>Eukaryota</taxon>
        <taxon>Fungi</taxon>
        <taxon>Dikarya</taxon>
        <taxon>Ascomycota</taxon>
        <taxon>Pezizomycotina</taxon>
        <taxon>Dothideomycetes</taxon>
        <taxon>Pleosporomycetidae</taxon>
        <taxon>Pleosporales</taxon>
        <taxon>Pleosporineae</taxon>
        <taxon>Pleosporaceae</taxon>
        <taxon>Bipolaris</taxon>
    </lineage>
</organism>
<protein>
    <recommendedName>
        <fullName evidence="4">Secreted protein</fullName>
    </recommendedName>
</protein>
<reference evidence="2 3" key="1">
    <citation type="journal article" date="2012" name="PLoS Pathog.">
        <title>Diverse lifestyles and strategies of plant pathogenesis encoded in the genomes of eighteen Dothideomycetes fungi.</title>
        <authorList>
            <person name="Ohm R.A."/>
            <person name="Feau N."/>
            <person name="Henrissat B."/>
            <person name="Schoch C.L."/>
            <person name="Horwitz B.A."/>
            <person name="Barry K.W."/>
            <person name="Condon B.J."/>
            <person name="Copeland A.C."/>
            <person name="Dhillon B."/>
            <person name="Glaser F."/>
            <person name="Hesse C.N."/>
            <person name="Kosti I."/>
            <person name="LaButti K."/>
            <person name="Lindquist E.A."/>
            <person name="Lucas S."/>
            <person name="Salamov A.A."/>
            <person name="Bradshaw R.E."/>
            <person name="Ciuffetti L."/>
            <person name="Hamelin R.C."/>
            <person name="Kema G.H.J."/>
            <person name="Lawrence C."/>
            <person name="Scott J.A."/>
            <person name="Spatafora J.W."/>
            <person name="Turgeon B.G."/>
            <person name="de Wit P.J.G.M."/>
            <person name="Zhong S."/>
            <person name="Goodwin S.B."/>
            <person name="Grigoriev I.V."/>
        </authorList>
    </citation>
    <scope>NUCLEOTIDE SEQUENCE [LARGE SCALE GENOMIC DNA]</scope>
    <source>
        <strain evidence="3">C4 / ATCC 48331 / race T</strain>
    </source>
</reference>
<dbReference type="HOGENOM" id="CLU_184636_0_0_1"/>